<dbReference type="EMBL" id="UOGF01000075">
    <property type="protein sequence ID" value="VAX31418.1"/>
    <property type="molecule type" value="Genomic_DNA"/>
</dbReference>
<accession>A0A3B1D622</accession>
<gene>
    <name evidence="2" type="ORF">MNBD_NITROSPIRAE01-2278</name>
</gene>
<dbReference type="Gene3D" id="1.20.120.660">
    <property type="entry name" value="IL-4 antagonist (De novo design) like domain"/>
    <property type="match status" value="1"/>
</dbReference>
<evidence type="ECO:0008006" key="3">
    <source>
        <dbReference type="Google" id="ProtNLM"/>
    </source>
</evidence>
<evidence type="ECO:0000256" key="1">
    <source>
        <dbReference type="SAM" id="Phobius"/>
    </source>
</evidence>
<feature type="transmembrane region" description="Helical" evidence="1">
    <location>
        <begin position="6"/>
        <end position="24"/>
    </location>
</feature>
<dbReference type="AlphaFoldDB" id="A0A3B1D622"/>
<proteinExistence type="predicted"/>
<keyword evidence="1" id="KW-1133">Transmembrane helix</keyword>
<keyword evidence="1" id="KW-0812">Transmembrane</keyword>
<name>A0A3B1D622_9ZZZZ</name>
<protein>
    <recommendedName>
        <fullName evidence="3">Metal-binding protein SmbP</fullName>
    </recommendedName>
</protein>
<reference evidence="2" key="1">
    <citation type="submission" date="2018-06" db="EMBL/GenBank/DDBJ databases">
        <authorList>
            <person name="Zhirakovskaya E."/>
        </authorList>
    </citation>
    <scope>NUCLEOTIDE SEQUENCE</scope>
</reference>
<keyword evidence="1" id="KW-0472">Membrane</keyword>
<evidence type="ECO:0000313" key="2">
    <source>
        <dbReference type="EMBL" id="VAX31418.1"/>
    </source>
</evidence>
<sequence>MRLNVYIAVATISFFGFSGVGFAGSSMHVDIAKKHCNETVSAGESGLDHGGQGHGGVAVKHFKKMIHEAGECVGHGQGGIDASDASEATKMHGPEAMSLMKEAMSHAKTAVKHGELGHLDVLMGHGKDALALAREGLKHANEMN</sequence>
<organism evidence="2">
    <name type="scientific">hydrothermal vent metagenome</name>
    <dbReference type="NCBI Taxonomy" id="652676"/>
    <lineage>
        <taxon>unclassified sequences</taxon>
        <taxon>metagenomes</taxon>
        <taxon>ecological metagenomes</taxon>
    </lineage>
</organism>